<proteinExistence type="predicted"/>
<dbReference type="RefSeq" id="WP_214436524.1">
    <property type="nucleotide sequence ID" value="NZ_CAWPUQ010000232.1"/>
</dbReference>
<gene>
    <name evidence="1" type="ORF">I8752_33740</name>
</gene>
<dbReference type="EMBL" id="JAECZA010000295">
    <property type="protein sequence ID" value="MBH8577839.1"/>
    <property type="molecule type" value="Genomic_DNA"/>
</dbReference>
<name>A0A8J7LPC5_9NOST</name>
<keyword evidence="2" id="KW-1185">Reference proteome</keyword>
<organism evidence="1 2">
    <name type="scientific">Dendronalium phyllosphericum CENA369</name>
    <dbReference type="NCBI Taxonomy" id="1725256"/>
    <lineage>
        <taxon>Bacteria</taxon>
        <taxon>Bacillati</taxon>
        <taxon>Cyanobacteriota</taxon>
        <taxon>Cyanophyceae</taxon>
        <taxon>Nostocales</taxon>
        <taxon>Nostocaceae</taxon>
        <taxon>Dendronalium</taxon>
        <taxon>Dendronalium phyllosphericum</taxon>
    </lineage>
</organism>
<sequence length="67" mass="7611">MNGISTISVINDQYCREKVSRQTVSSGIRDFQINKYPIAVEAVEAGGEESGKNWIVYFWELPKAEKE</sequence>
<accession>A0A8J7LPC5</accession>
<dbReference type="Proteomes" id="UP000662314">
    <property type="component" value="Unassembled WGS sequence"/>
</dbReference>
<reference evidence="1 2" key="1">
    <citation type="journal article" date="2021" name="Int. J. Syst. Evol. Microbiol.">
        <title>Amazonocrinis nigriterrae gen. nov., sp. nov., Atlanticothrix silvestris gen. nov., sp. nov. and Dendronalium phyllosphericum gen. nov., sp. nov., nostocacean cyanobacteria from Brazilian environments.</title>
        <authorList>
            <person name="Alvarenga D.O."/>
            <person name="Andreote A.P.D."/>
            <person name="Branco L.H.Z."/>
            <person name="Delbaje E."/>
            <person name="Cruz R.B."/>
            <person name="Varani A.M."/>
            <person name="Fiore M.F."/>
        </authorList>
    </citation>
    <scope>NUCLEOTIDE SEQUENCE [LARGE SCALE GENOMIC DNA]</scope>
    <source>
        <strain evidence="1 2">CENA369</strain>
    </source>
</reference>
<evidence type="ECO:0000313" key="2">
    <source>
        <dbReference type="Proteomes" id="UP000662314"/>
    </source>
</evidence>
<protein>
    <submittedName>
        <fullName evidence="1">Uncharacterized protein</fullName>
    </submittedName>
</protein>
<dbReference type="AlphaFoldDB" id="A0A8J7LPC5"/>
<evidence type="ECO:0000313" key="1">
    <source>
        <dbReference type="EMBL" id="MBH8577839.1"/>
    </source>
</evidence>
<comment type="caution">
    <text evidence="1">The sequence shown here is derived from an EMBL/GenBank/DDBJ whole genome shotgun (WGS) entry which is preliminary data.</text>
</comment>